<sequence length="161" mass="18917">MLPPSMRRSRHVRSIDDIPVEVLLMIFKRCEPLACFRARLVCRRWRIVIDKMDKESREAILGEGQARLYICDRRRYVSIFYFLWILSGSPISTPSKPSSLPSCSNSVTELITSRKSVFHADCYAHTALNNWTYRFNMTEWTRNFDIIEVIFSSNIANLEKF</sequence>
<evidence type="ECO:0000313" key="3">
    <source>
        <dbReference type="WBParaSite" id="EEL_0000930401-mRNA-1"/>
    </source>
</evidence>
<protein>
    <submittedName>
        <fullName evidence="3">F-box domain-containing protein</fullName>
    </submittedName>
</protein>
<name>A0A0R3S3G3_9BILA</name>
<keyword evidence="2" id="KW-1185">Reference proteome</keyword>
<dbReference type="InterPro" id="IPR001810">
    <property type="entry name" value="F-box_dom"/>
</dbReference>
<dbReference type="PROSITE" id="PS50181">
    <property type="entry name" value="FBOX"/>
    <property type="match status" value="1"/>
</dbReference>
<dbReference type="SMART" id="SM00256">
    <property type="entry name" value="FBOX"/>
    <property type="match status" value="1"/>
</dbReference>
<dbReference type="WBParaSite" id="EEL_0000930401-mRNA-1">
    <property type="protein sequence ID" value="EEL_0000930401-mRNA-1"/>
    <property type="gene ID" value="EEL_0000930401"/>
</dbReference>
<proteinExistence type="predicted"/>
<dbReference type="SUPFAM" id="SSF81383">
    <property type="entry name" value="F-box domain"/>
    <property type="match status" value="1"/>
</dbReference>
<feature type="domain" description="F-box" evidence="1">
    <location>
        <begin position="12"/>
        <end position="59"/>
    </location>
</feature>
<dbReference type="Proteomes" id="UP000050640">
    <property type="component" value="Unplaced"/>
</dbReference>
<evidence type="ECO:0000259" key="1">
    <source>
        <dbReference type="PROSITE" id="PS50181"/>
    </source>
</evidence>
<organism evidence="2 3">
    <name type="scientific">Elaeophora elaphi</name>
    <dbReference type="NCBI Taxonomy" id="1147741"/>
    <lineage>
        <taxon>Eukaryota</taxon>
        <taxon>Metazoa</taxon>
        <taxon>Ecdysozoa</taxon>
        <taxon>Nematoda</taxon>
        <taxon>Chromadorea</taxon>
        <taxon>Rhabditida</taxon>
        <taxon>Spirurina</taxon>
        <taxon>Spiruromorpha</taxon>
        <taxon>Filarioidea</taxon>
        <taxon>Onchocercidae</taxon>
        <taxon>Elaeophora</taxon>
    </lineage>
</organism>
<accession>A0A0R3S3G3</accession>
<dbReference type="InterPro" id="IPR036047">
    <property type="entry name" value="F-box-like_dom_sf"/>
</dbReference>
<dbReference type="CDD" id="cd09917">
    <property type="entry name" value="F-box_SF"/>
    <property type="match status" value="1"/>
</dbReference>
<dbReference type="AlphaFoldDB" id="A0A0R3S3G3"/>
<evidence type="ECO:0000313" key="2">
    <source>
        <dbReference type="Proteomes" id="UP000050640"/>
    </source>
</evidence>
<reference evidence="3" key="1">
    <citation type="submission" date="2017-02" db="UniProtKB">
        <authorList>
            <consortium name="WormBaseParasite"/>
        </authorList>
    </citation>
    <scope>IDENTIFICATION</scope>
</reference>
<dbReference type="Pfam" id="PF00646">
    <property type="entry name" value="F-box"/>
    <property type="match status" value="1"/>
</dbReference>
<dbReference type="Gene3D" id="1.20.1280.50">
    <property type="match status" value="1"/>
</dbReference>